<keyword evidence="3" id="KW-1185">Reference proteome</keyword>
<dbReference type="RefSeq" id="WP_123694311.1">
    <property type="nucleotide sequence ID" value="NZ_AP019700.1"/>
</dbReference>
<feature type="transmembrane region" description="Helical" evidence="1">
    <location>
        <begin position="12"/>
        <end position="33"/>
    </location>
</feature>
<organism evidence="2 3">
    <name type="scientific">Stella humosa</name>
    <dbReference type="NCBI Taxonomy" id="94"/>
    <lineage>
        <taxon>Bacteria</taxon>
        <taxon>Pseudomonadati</taxon>
        <taxon>Pseudomonadota</taxon>
        <taxon>Alphaproteobacteria</taxon>
        <taxon>Rhodospirillales</taxon>
        <taxon>Stellaceae</taxon>
        <taxon>Stella</taxon>
    </lineage>
</organism>
<evidence type="ECO:0000313" key="3">
    <source>
        <dbReference type="Proteomes" id="UP000278222"/>
    </source>
</evidence>
<evidence type="ECO:0000313" key="2">
    <source>
        <dbReference type="EMBL" id="ROP83238.1"/>
    </source>
</evidence>
<reference evidence="2 3" key="1">
    <citation type="submission" date="2018-11" db="EMBL/GenBank/DDBJ databases">
        <title>Genomic Encyclopedia of Type Strains, Phase IV (KMG-IV): sequencing the most valuable type-strain genomes for metagenomic binning, comparative biology and taxonomic classification.</title>
        <authorList>
            <person name="Goeker M."/>
        </authorList>
    </citation>
    <scope>NUCLEOTIDE SEQUENCE [LARGE SCALE GENOMIC DNA]</scope>
    <source>
        <strain evidence="2 3">DSM 5900</strain>
    </source>
</reference>
<protein>
    <submittedName>
        <fullName evidence="2">Uncharacterized protein</fullName>
    </submittedName>
</protein>
<sequence>MSSFDDPVALLVPLLGTIMHPVIATTAILLSFLAHSRWTVRGGTAAAGGLIGLIDALDAPGILVGLFVVGSSALGGLLVAEAVLVILAPILALLFGLAAVILARLRALR</sequence>
<accession>A0A3N1KY52</accession>
<proteinExistence type="predicted"/>
<dbReference type="Proteomes" id="UP000278222">
    <property type="component" value="Unassembled WGS sequence"/>
</dbReference>
<dbReference type="AlphaFoldDB" id="A0A3N1KY52"/>
<gene>
    <name evidence="2" type="ORF">EDC65_4771</name>
</gene>
<evidence type="ECO:0000256" key="1">
    <source>
        <dbReference type="SAM" id="Phobius"/>
    </source>
</evidence>
<keyword evidence="1" id="KW-0472">Membrane</keyword>
<keyword evidence="1" id="KW-0812">Transmembrane</keyword>
<feature type="transmembrane region" description="Helical" evidence="1">
    <location>
        <begin position="82"/>
        <end position="103"/>
    </location>
</feature>
<comment type="caution">
    <text evidence="2">The sequence shown here is derived from an EMBL/GenBank/DDBJ whole genome shotgun (WGS) entry which is preliminary data.</text>
</comment>
<keyword evidence="1" id="KW-1133">Transmembrane helix</keyword>
<dbReference type="EMBL" id="RJKX01000017">
    <property type="protein sequence ID" value="ROP83238.1"/>
    <property type="molecule type" value="Genomic_DNA"/>
</dbReference>
<name>A0A3N1KY52_9PROT</name>
<feature type="transmembrane region" description="Helical" evidence="1">
    <location>
        <begin position="45"/>
        <end position="70"/>
    </location>
</feature>